<keyword evidence="5" id="KW-0862">Zinc</keyword>
<evidence type="ECO:0000256" key="9">
    <source>
        <dbReference type="ARBA" id="ARBA00023242"/>
    </source>
</evidence>
<feature type="compositionally biased region" description="Polar residues" evidence="11">
    <location>
        <begin position="252"/>
        <end position="262"/>
    </location>
</feature>
<evidence type="ECO:0000256" key="11">
    <source>
        <dbReference type="SAM" id="MobiDB-lite"/>
    </source>
</evidence>
<evidence type="ECO:0000256" key="4">
    <source>
        <dbReference type="ARBA" id="ARBA00022771"/>
    </source>
</evidence>
<reference evidence="14" key="3">
    <citation type="submission" date="2025-08" db="UniProtKB">
        <authorList>
            <consortium name="Ensembl"/>
        </authorList>
    </citation>
    <scope>IDENTIFICATION</scope>
</reference>
<dbReference type="HOGENOM" id="CLU_630981_0_0_1"/>
<dbReference type="OMA" id="HERGHYD"/>
<dbReference type="Ensembl" id="ENSCINT00000024954.2">
    <property type="protein sequence ID" value="ENSCINP00000024708.2"/>
    <property type="gene ID" value="ENSCING00000013467.2"/>
</dbReference>
<dbReference type="InParanoid" id="F6SDR2"/>
<dbReference type="PROSITE" id="PS00028">
    <property type="entry name" value="ZINC_FINGER_C2H2_1"/>
    <property type="match status" value="5"/>
</dbReference>
<dbReference type="SMART" id="SM00225">
    <property type="entry name" value="BTB"/>
    <property type="match status" value="1"/>
</dbReference>
<dbReference type="GeneTree" id="ENSGT00940000169957"/>
<keyword evidence="6" id="KW-0805">Transcription regulation</keyword>
<dbReference type="InterPro" id="IPR011333">
    <property type="entry name" value="SKP1/BTB/POZ_sf"/>
</dbReference>
<organism evidence="14 15">
    <name type="scientific">Ciona intestinalis</name>
    <name type="common">Transparent sea squirt</name>
    <name type="synonym">Ascidia intestinalis</name>
    <dbReference type="NCBI Taxonomy" id="7719"/>
    <lineage>
        <taxon>Eukaryota</taxon>
        <taxon>Metazoa</taxon>
        <taxon>Chordata</taxon>
        <taxon>Tunicata</taxon>
        <taxon>Ascidiacea</taxon>
        <taxon>Phlebobranchia</taxon>
        <taxon>Cionidae</taxon>
        <taxon>Ciona</taxon>
    </lineage>
</organism>
<name>F6SDR2_CIOIN</name>
<dbReference type="PROSITE" id="PS50097">
    <property type="entry name" value="BTB"/>
    <property type="match status" value="1"/>
</dbReference>
<evidence type="ECO:0000256" key="1">
    <source>
        <dbReference type="ARBA" id="ARBA00004123"/>
    </source>
</evidence>
<reference evidence="14" key="4">
    <citation type="submission" date="2025-09" db="UniProtKB">
        <authorList>
            <consortium name="Ensembl"/>
        </authorList>
    </citation>
    <scope>IDENTIFICATION</scope>
</reference>
<dbReference type="GO" id="GO:0006357">
    <property type="term" value="P:regulation of transcription by RNA polymerase II"/>
    <property type="evidence" value="ECO:0000318"/>
    <property type="project" value="GO_Central"/>
</dbReference>
<comment type="subcellular location">
    <subcellularLocation>
        <location evidence="1">Nucleus</location>
    </subcellularLocation>
</comment>
<dbReference type="PANTHER" id="PTHR46105:SF5">
    <property type="entry name" value="ZINC FINGER AND BTB DOMAIN-CONTAINING PROTEIN 44 ISOFORM X1"/>
    <property type="match status" value="1"/>
</dbReference>
<evidence type="ECO:0008006" key="16">
    <source>
        <dbReference type="Google" id="ProtNLM"/>
    </source>
</evidence>
<evidence type="ECO:0000256" key="7">
    <source>
        <dbReference type="ARBA" id="ARBA00023125"/>
    </source>
</evidence>
<evidence type="ECO:0000256" key="3">
    <source>
        <dbReference type="ARBA" id="ARBA00022737"/>
    </source>
</evidence>
<sequence>RDHVFYEFPSILMSQLNEQRLDGDNCDVTLIANDGVTFKAHKAVLSSYSRYFKMYFLTNQRNKQDILSPSVTFFYDVTGGFCSRTIGCILEAFYTSRLVLNIELVNKVLLAADVMEVYRVRNNSRKISRTKPSKGSKDKSAVACGETPPAFNVTFPARVHPEEPRPHTSAFKPRGLTQHTAVQPYPLPSVPPFITVPVSKSSTSYFWSFNYFQKQKKTDKKCVSIVHRAPNPTTSGNTESSSSDDSNITSSVRGTSPQQSSDIEIVDEVRRINTQKVPNRNEAVATDARHKRAYQCDLCNASFPSKAGLSVHFRLHTGERPYQCTICHKSFTQLGHVQRHQKVHTGEKPYQCGICHARVRDKASMRYHIQAHKGVKPFHCDQCDARFTKRSSLVKHKNVHTGEYMHQCQQCKASFREKASLSRHKRCQHSQHTDE</sequence>
<feature type="region of interest" description="Disordered" evidence="11">
    <location>
        <begin position="154"/>
        <end position="174"/>
    </location>
</feature>
<feature type="region of interest" description="Disordered" evidence="11">
    <location>
        <begin position="227"/>
        <end position="264"/>
    </location>
</feature>
<keyword evidence="8" id="KW-0804">Transcription</keyword>
<protein>
    <recommendedName>
        <fullName evidence="16">Zinc finger protein</fullName>
    </recommendedName>
</protein>
<dbReference type="InterPro" id="IPR000210">
    <property type="entry name" value="BTB/POZ_dom"/>
</dbReference>
<dbReference type="GO" id="GO:0005634">
    <property type="term" value="C:nucleus"/>
    <property type="evidence" value="ECO:0007669"/>
    <property type="project" value="UniProtKB-SubCell"/>
</dbReference>
<dbReference type="Pfam" id="PF00651">
    <property type="entry name" value="BTB"/>
    <property type="match status" value="1"/>
</dbReference>
<feature type="domain" description="C2H2-type" evidence="13">
    <location>
        <begin position="406"/>
        <end position="435"/>
    </location>
</feature>
<dbReference type="InterPro" id="IPR050457">
    <property type="entry name" value="ZnFinger_BTB_dom_contain"/>
</dbReference>
<dbReference type="CDD" id="cd18186">
    <property type="entry name" value="BTB_POZ_ZBTB_KLHL-like"/>
    <property type="match status" value="1"/>
</dbReference>
<dbReference type="SMART" id="SM00355">
    <property type="entry name" value="ZnF_C2H2"/>
    <property type="match status" value="5"/>
</dbReference>
<dbReference type="EMBL" id="EAAA01002021">
    <property type="status" value="NOT_ANNOTATED_CDS"/>
    <property type="molecule type" value="Genomic_DNA"/>
</dbReference>
<reference evidence="14" key="2">
    <citation type="journal article" date="2008" name="Genome Biol.">
        <title>Improved genome assembly and evidence-based global gene model set for the chordate Ciona intestinalis: new insight into intron and operon populations.</title>
        <authorList>
            <person name="Satou Y."/>
            <person name="Mineta K."/>
            <person name="Ogasawara M."/>
            <person name="Sasakura Y."/>
            <person name="Shoguchi E."/>
            <person name="Ueno K."/>
            <person name="Yamada L."/>
            <person name="Matsumoto J."/>
            <person name="Wasserscheid J."/>
            <person name="Dewar K."/>
            <person name="Wiley G.B."/>
            <person name="Macmil S.L."/>
            <person name="Roe B.A."/>
            <person name="Zeller R.W."/>
            <person name="Hastings K.E."/>
            <person name="Lemaire P."/>
            <person name="Lindquist E."/>
            <person name="Endo T."/>
            <person name="Hotta K."/>
            <person name="Inaba K."/>
        </authorList>
    </citation>
    <scope>NUCLEOTIDE SEQUENCE [LARGE SCALE GENOMIC DNA]</scope>
    <source>
        <strain evidence="14">wild type</strain>
    </source>
</reference>
<accession>F6SDR2</accession>
<feature type="domain" description="C2H2-type" evidence="13">
    <location>
        <begin position="378"/>
        <end position="405"/>
    </location>
</feature>
<dbReference type="Gene3D" id="3.30.710.10">
    <property type="entry name" value="Potassium Channel Kv1.1, Chain A"/>
    <property type="match status" value="1"/>
</dbReference>
<dbReference type="GO" id="GO:0000978">
    <property type="term" value="F:RNA polymerase II cis-regulatory region sequence-specific DNA binding"/>
    <property type="evidence" value="ECO:0000318"/>
    <property type="project" value="GO_Central"/>
</dbReference>
<feature type="domain" description="C2H2-type" evidence="13">
    <location>
        <begin position="322"/>
        <end position="349"/>
    </location>
</feature>
<dbReference type="Proteomes" id="UP000008144">
    <property type="component" value="Chromosome 4"/>
</dbReference>
<evidence type="ECO:0000259" key="12">
    <source>
        <dbReference type="PROSITE" id="PS50097"/>
    </source>
</evidence>
<keyword evidence="15" id="KW-1185">Reference proteome</keyword>
<proteinExistence type="predicted"/>
<feature type="domain" description="C2H2-type" evidence="13">
    <location>
        <begin position="350"/>
        <end position="377"/>
    </location>
</feature>
<dbReference type="AlphaFoldDB" id="F6SDR2"/>
<evidence type="ECO:0000313" key="14">
    <source>
        <dbReference type="Ensembl" id="ENSCINP00000024708.2"/>
    </source>
</evidence>
<evidence type="ECO:0000256" key="5">
    <source>
        <dbReference type="ARBA" id="ARBA00022833"/>
    </source>
</evidence>
<feature type="domain" description="C2H2-type" evidence="13">
    <location>
        <begin position="294"/>
        <end position="321"/>
    </location>
</feature>
<dbReference type="Pfam" id="PF00096">
    <property type="entry name" value="zf-C2H2"/>
    <property type="match status" value="2"/>
</dbReference>
<evidence type="ECO:0000256" key="6">
    <source>
        <dbReference type="ARBA" id="ARBA00023015"/>
    </source>
</evidence>
<dbReference type="FunFam" id="3.30.160.60:FF:002343">
    <property type="entry name" value="Zinc finger protein 33A"/>
    <property type="match status" value="1"/>
</dbReference>
<keyword evidence="7" id="KW-0238">DNA-binding</keyword>
<keyword evidence="9" id="KW-0539">Nucleus</keyword>
<dbReference type="GO" id="GO:0000981">
    <property type="term" value="F:DNA-binding transcription factor activity, RNA polymerase II-specific"/>
    <property type="evidence" value="ECO:0000318"/>
    <property type="project" value="GO_Central"/>
</dbReference>
<dbReference type="PROSITE" id="PS50157">
    <property type="entry name" value="ZINC_FINGER_C2H2_2"/>
    <property type="match status" value="5"/>
</dbReference>
<dbReference type="Pfam" id="PF13894">
    <property type="entry name" value="zf-C2H2_4"/>
    <property type="match status" value="1"/>
</dbReference>
<dbReference type="PANTHER" id="PTHR46105">
    <property type="entry name" value="AGAP004733-PA"/>
    <property type="match status" value="1"/>
</dbReference>
<evidence type="ECO:0000256" key="8">
    <source>
        <dbReference type="ARBA" id="ARBA00023163"/>
    </source>
</evidence>
<evidence type="ECO:0000313" key="15">
    <source>
        <dbReference type="Proteomes" id="UP000008144"/>
    </source>
</evidence>
<evidence type="ECO:0000256" key="2">
    <source>
        <dbReference type="ARBA" id="ARBA00022723"/>
    </source>
</evidence>
<reference evidence="15" key="1">
    <citation type="journal article" date="2002" name="Science">
        <title>The draft genome of Ciona intestinalis: insights into chordate and vertebrate origins.</title>
        <authorList>
            <person name="Dehal P."/>
            <person name="Satou Y."/>
            <person name="Campbell R.K."/>
            <person name="Chapman J."/>
            <person name="Degnan B."/>
            <person name="De Tomaso A."/>
            <person name="Davidson B."/>
            <person name="Di Gregorio A."/>
            <person name="Gelpke M."/>
            <person name="Goodstein D.M."/>
            <person name="Harafuji N."/>
            <person name="Hastings K.E."/>
            <person name="Ho I."/>
            <person name="Hotta K."/>
            <person name="Huang W."/>
            <person name="Kawashima T."/>
            <person name="Lemaire P."/>
            <person name="Martinez D."/>
            <person name="Meinertzhagen I.A."/>
            <person name="Necula S."/>
            <person name="Nonaka M."/>
            <person name="Putnam N."/>
            <person name="Rash S."/>
            <person name="Saiga H."/>
            <person name="Satake M."/>
            <person name="Terry A."/>
            <person name="Yamada L."/>
            <person name="Wang H.G."/>
            <person name="Awazu S."/>
            <person name="Azumi K."/>
            <person name="Boore J."/>
            <person name="Branno M."/>
            <person name="Chin-Bow S."/>
            <person name="DeSantis R."/>
            <person name="Doyle S."/>
            <person name="Francino P."/>
            <person name="Keys D.N."/>
            <person name="Haga S."/>
            <person name="Hayashi H."/>
            <person name="Hino K."/>
            <person name="Imai K.S."/>
            <person name="Inaba K."/>
            <person name="Kano S."/>
            <person name="Kobayashi K."/>
            <person name="Kobayashi M."/>
            <person name="Lee B.I."/>
            <person name="Makabe K.W."/>
            <person name="Manohar C."/>
            <person name="Matassi G."/>
            <person name="Medina M."/>
            <person name="Mochizuki Y."/>
            <person name="Mount S."/>
            <person name="Morishita T."/>
            <person name="Miura S."/>
            <person name="Nakayama A."/>
            <person name="Nishizaka S."/>
            <person name="Nomoto H."/>
            <person name="Ohta F."/>
            <person name="Oishi K."/>
            <person name="Rigoutsos I."/>
            <person name="Sano M."/>
            <person name="Sasaki A."/>
            <person name="Sasakura Y."/>
            <person name="Shoguchi E."/>
            <person name="Shin-i T."/>
            <person name="Spagnuolo A."/>
            <person name="Stainier D."/>
            <person name="Suzuki M.M."/>
            <person name="Tassy O."/>
            <person name="Takatori N."/>
            <person name="Tokuoka M."/>
            <person name="Yagi K."/>
            <person name="Yoshizaki F."/>
            <person name="Wada S."/>
            <person name="Zhang C."/>
            <person name="Hyatt P.D."/>
            <person name="Larimer F."/>
            <person name="Detter C."/>
            <person name="Doggett N."/>
            <person name="Glavina T."/>
            <person name="Hawkins T."/>
            <person name="Richardson P."/>
            <person name="Lucas S."/>
            <person name="Kohara Y."/>
            <person name="Levine M."/>
            <person name="Satoh N."/>
            <person name="Rokhsar D.S."/>
        </authorList>
    </citation>
    <scope>NUCLEOTIDE SEQUENCE [LARGE SCALE GENOMIC DNA]</scope>
</reference>
<keyword evidence="2" id="KW-0479">Metal-binding</keyword>
<keyword evidence="3" id="KW-0677">Repeat</keyword>
<feature type="compositionally biased region" description="Low complexity" evidence="11">
    <location>
        <begin position="233"/>
        <end position="251"/>
    </location>
</feature>
<feature type="domain" description="BTB" evidence="12">
    <location>
        <begin position="26"/>
        <end position="102"/>
    </location>
</feature>
<dbReference type="FunFam" id="3.30.160.60:FF:000322">
    <property type="entry name" value="GDNF-inducible zinc finger protein 1"/>
    <property type="match status" value="1"/>
</dbReference>
<evidence type="ECO:0000256" key="10">
    <source>
        <dbReference type="PROSITE-ProRule" id="PRU00042"/>
    </source>
</evidence>
<dbReference type="GO" id="GO:0008270">
    <property type="term" value="F:zinc ion binding"/>
    <property type="evidence" value="ECO:0007669"/>
    <property type="project" value="UniProtKB-KW"/>
</dbReference>
<dbReference type="SUPFAM" id="SSF57667">
    <property type="entry name" value="beta-beta-alpha zinc fingers"/>
    <property type="match status" value="3"/>
</dbReference>
<dbReference type="InterPro" id="IPR036236">
    <property type="entry name" value="Znf_C2H2_sf"/>
</dbReference>
<keyword evidence="4 10" id="KW-0863">Zinc-finger</keyword>
<evidence type="ECO:0000259" key="13">
    <source>
        <dbReference type="PROSITE" id="PS50157"/>
    </source>
</evidence>
<dbReference type="SUPFAM" id="SSF54695">
    <property type="entry name" value="POZ domain"/>
    <property type="match status" value="1"/>
</dbReference>
<dbReference type="Gene3D" id="3.30.160.60">
    <property type="entry name" value="Classic Zinc Finger"/>
    <property type="match status" value="5"/>
</dbReference>
<dbReference type="InterPro" id="IPR013087">
    <property type="entry name" value="Znf_C2H2_type"/>
</dbReference>